<accession>A0A0V1KI57</accession>
<dbReference type="Proteomes" id="UP000054721">
    <property type="component" value="Unassembled WGS sequence"/>
</dbReference>
<sequence>MRLCLFISSSVFQDLFSDYISQGVSHLVGK</sequence>
<evidence type="ECO:0000313" key="2">
    <source>
        <dbReference type="Proteomes" id="UP000054721"/>
    </source>
</evidence>
<protein>
    <submittedName>
        <fullName evidence="1">Uncharacterized protein</fullName>
    </submittedName>
</protein>
<reference evidence="1 2" key="1">
    <citation type="submission" date="2015-05" db="EMBL/GenBank/DDBJ databases">
        <title>Evolution of Trichinella species and genotypes.</title>
        <authorList>
            <person name="Korhonen P.K."/>
            <person name="Edoardo P."/>
            <person name="Giuseppe L.R."/>
            <person name="Gasser R.B."/>
        </authorList>
    </citation>
    <scope>NUCLEOTIDE SEQUENCE [LARGE SCALE GENOMIC DNA]</scope>
    <source>
        <strain evidence="1">ISS10</strain>
    </source>
</reference>
<name>A0A0V1KI57_9BILA</name>
<organism evidence="1 2">
    <name type="scientific">Trichinella nativa</name>
    <dbReference type="NCBI Taxonomy" id="6335"/>
    <lineage>
        <taxon>Eukaryota</taxon>
        <taxon>Metazoa</taxon>
        <taxon>Ecdysozoa</taxon>
        <taxon>Nematoda</taxon>
        <taxon>Enoplea</taxon>
        <taxon>Dorylaimia</taxon>
        <taxon>Trichinellida</taxon>
        <taxon>Trichinellidae</taxon>
        <taxon>Trichinella</taxon>
    </lineage>
</organism>
<dbReference type="AlphaFoldDB" id="A0A0V1KI57"/>
<comment type="caution">
    <text evidence="1">The sequence shown here is derived from an EMBL/GenBank/DDBJ whole genome shotgun (WGS) entry which is preliminary data.</text>
</comment>
<gene>
    <name evidence="1" type="ORF">T02_15138</name>
</gene>
<proteinExistence type="predicted"/>
<evidence type="ECO:0000313" key="1">
    <source>
        <dbReference type="EMBL" id="KRZ46700.1"/>
    </source>
</evidence>
<keyword evidence="2" id="KW-1185">Reference proteome</keyword>
<dbReference type="EMBL" id="JYDW01002468">
    <property type="protein sequence ID" value="KRZ46700.1"/>
    <property type="molecule type" value="Genomic_DNA"/>
</dbReference>